<feature type="transmembrane region" description="Helical" evidence="8">
    <location>
        <begin position="146"/>
        <end position="167"/>
    </location>
</feature>
<protein>
    <submittedName>
        <fullName evidence="9">Spore germination protein</fullName>
    </submittedName>
</protein>
<organism evidence="9 10">
    <name type="scientific">Methylomusa anaerophila</name>
    <dbReference type="NCBI Taxonomy" id="1930071"/>
    <lineage>
        <taxon>Bacteria</taxon>
        <taxon>Bacillati</taxon>
        <taxon>Bacillota</taxon>
        <taxon>Negativicutes</taxon>
        <taxon>Selenomonadales</taxon>
        <taxon>Sporomusaceae</taxon>
        <taxon>Methylomusa</taxon>
    </lineage>
</organism>
<dbReference type="EMBL" id="AP018449">
    <property type="protein sequence ID" value="BBB91485.1"/>
    <property type="molecule type" value="Genomic_DNA"/>
</dbReference>
<sequence length="369" mass="40817">MRENIQLTREQTFFLLIIGTIGNMVYSHTWIDNDTDRAAWLAAFAGILLLIPFAAWILYLGKHQPGGTVFDILEAGLGKISCVLVGVPYILINIAVAVAMLNMFTELIKAFFLIFTPHWIVMLVLLLLPVILLSNGFQALARTVELLSVLGLLNYFFSFAFAFPKYIHMEYVIPVFDTSLLGFVKGALFMTGTASECLLLLMIIVGYIPTPGKRYLWIVTGLAACAVIFSSAILAIMAIMSPELAKRIAFGGLNAAKLIQVGEFIRGLEVFIFGTYQFIAIGKTTLCLYCAWTLAKKMFNNWKPKFLLAVTALMIFAPAVWLNSYNKGYELAVILGYVVLPFSIFVLLLASVSVLLKKKSAKRTGCTAK</sequence>
<feature type="transmembrane region" description="Helical" evidence="8">
    <location>
        <begin position="306"/>
        <end position="325"/>
    </location>
</feature>
<evidence type="ECO:0000256" key="6">
    <source>
        <dbReference type="ARBA" id="ARBA00022989"/>
    </source>
</evidence>
<feature type="transmembrane region" description="Helical" evidence="8">
    <location>
        <begin position="37"/>
        <end position="59"/>
    </location>
</feature>
<feature type="transmembrane region" description="Helical" evidence="8">
    <location>
        <begin position="215"/>
        <end position="240"/>
    </location>
</feature>
<dbReference type="InterPro" id="IPR004761">
    <property type="entry name" value="Spore_GerAB"/>
</dbReference>
<keyword evidence="4" id="KW-0309">Germination</keyword>
<comment type="subcellular location">
    <subcellularLocation>
        <location evidence="1">Membrane</location>
        <topology evidence="1">Multi-pass membrane protein</topology>
    </subcellularLocation>
</comment>
<evidence type="ECO:0000313" key="9">
    <source>
        <dbReference type="EMBL" id="BBB91485.1"/>
    </source>
</evidence>
<keyword evidence="5 8" id="KW-0812">Transmembrane</keyword>
<evidence type="ECO:0000256" key="7">
    <source>
        <dbReference type="ARBA" id="ARBA00023136"/>
    </source>
</evidence>
<accession>A0A348AK87</accession>
<proteinExistence type="inferred from homology"/>
<dbReference type="AlphaFoldDB" id="A0A348AK87"/>
<dbReference type="GO" id="GO:0016020">
    <property type="term" value="C:membrane"/>
    <property type="evidence" value="ECO:0007669"/>
    <property type="project" value="UniProtKB-SubCell"/>
</dbReference>
<keyword evidence="3" id="KW-0813">Transport</keyword>
<evidence type="ECO:0000256" key="3">
    <source>
        <dbReference type="ARBA" id="ARBA00022448"/>
    </source>
</evidence>
<dbReference type="PANTHER" id="PTHR34975">
    <property type="entry name" value="SPORE GERMINATION PROTEIN A2"/>
    <property type="match status" value="1"/>
</dbReference>
<dbReference type="KEGG" id="mana:MAMMFC1_02169"/>
<feature type="transmembrane region" description="Helical" evidence="8">
    <location>
        <begin position="270"/>
        <end position="294"/>
    </location>
</feature>
<feature type="transmembrane region" description="Helical" evidence="8">
    <location>
        <begin position="80"/>
        <end position="104"/>
    </location>
</feature>
<name>A0A348AK87_9FIRM</name>
<feature type="transmembrane region" description="Helical" evidence="8">
    <location>
        <begin position="187"/>
        <end position="208"/>
    </location>
</feature>
<feature type="transmembrane region" description="Helical" evidence="8">
    <location>
        <begin position="12"/>
        <end position="31"/>
    </location>
</feature>
<dbReference type="OrthoDB" id="2078716at2"/>
<feature type="transmembrane region" description="Helical" evidence="8">
    <location>
        <begin position="110"/>
        <end position="134"/>
    </location>
</feature>
<keyword evidence="7 8" id="KW-0472">Membrane</keyword>
<evidence type="ECO:0000256" key="5">
    <source>
        <dbReference type="ARBA" id="ARBA00022692"/>
    </source>
</evidence>
<evidence type="ECO:0000313" key="10">
    <source>
        <dbReference type="Proteomes" id="UP000276437"/>
    </source>
</evidence>
<dbReference type="RefSeq" id="WP_126308499.1">
    <property type="nucleotide sequence ID" value="NZ_AP018449.1"/>
</dbReference>
<reference evidence="9 10" key="1">
    <citation type="journal article" date="2018" name="Int. J. Syst. Evol. Microbiol.">
        <title>Methylomusa anaerophila gen. nov., sp. nov., an anaerobic methanol-utilizing bacterium isolated from a microbial fuel cell.</title>
        <authorList>
            <person name="Amano N."/>
            <person name="Yamamuro A."/>
            <person name="Miyahara M."/>
            <person name="Kouzuma A."/>
            <person name="Abe T."/>
            <person name="Watanabe K."/>
        </authorList>
    </citation>
    <scope>NUCLEOTIDE SEQUENCE [LARGE SCALE GENOMIC DNA]</scope>
    <source>
        <strain evidence="9 10">MMFC1</strain>
    </source>
</reference>
<dbReference type="GO" id="GO:0009847">
    <property type="term" value="P:spore germination"/>
    <property type="evidence" value="ECO:0007669"/>
    <property type="project" value="InterPro"/>
</dbReference>
<evidence type="ECO:0000256" key="1">
    <source>
        <dbReference type="ARBA" id="ARBA00004141"/>
    </source>
</evidence>
<keyword evidence="10" id="KW-1185">Reference proteome</keyword>
<evidence type="ECO:0000256" key="2">
    <source>
        <dbReference type="ARBA" id="ARBA00007998"/>
    </source>
</evidence>
<evidence type="ECO:0000256" key="8">
    <source>
        <dbReference type="SAM" id="Phobius"/>
    </source>
</evidence>
<comment type="similarity">
    <text evidence="2">Belongs to the amino acid-polyamine-organocation (APC) superfamily. Spore germination protein (SGP) (TC 2.A.3.9) family.</text>
</comment>
<gene>
    <name evidence="9" type="ORF">MAMMFC1_02169</name>
</gene>
<evidence type="ECO:0000256" key="4">
    <source>
        <dbReference type="ARBA" id="ARBA00022544"/>
    </source>
</evidence>
<dbReference type="Pfam" id="PF03845">
    <property type="entry name" value="Spore_permease"/>
    <property type="match status" value="1"/>
</dbReference>
<feature type="transmembrane region" description="Helical" evidence="8">
    <location>
        <begin position="331"/>
        <end position="356"/>
    </location>
</feature>
<keyword evidence="6 8" id="KW-1133">Transmembrane helix</keyword>
<dbReference type="Proteomes" id="UP000276437">
    <property type="component" value="Chromosome"/>
</dbReference>
<dbReference type="PANTHER" id="PTHR34975:SF2">
    <property type="entry name" value="SPORE GERMINATION PROTEIN A2"/>
    <property type="match status" value="1"/>
</dbReference>